<organism evidence="2 3">
    <name type="scientific">Meganyctiphanes norvegica</name>
    <name type="common">Northern krill</name>
    <name type="synonym">Thysanopoda norvegica</name>
    <dbReference type="NCBI Taxonomy" id="48144"/>
    <lineage>
        <taxon>Eukaryota</taxon>
        <taxon>Metazoa</taxon>
        <taxon>Ecdysozoa</taxon>
        <taxon>Arthropoda</taxon>
        <taxon>Crustacea</taxon>
        <taxon>Multicrustacea</taxon>
        <taxon>Malacostraca</taxon>
        <taxon>Eumalacostraca</taxon>
        <taxon>Eucarida</taxon>
        <taxon>Euphausiacea</taxon>
        <taxon>Euphausiidae</taxon>
        <taxon>Meganyctiphanes</taxon>
    </lineage>
</organism>
<feature type="compositionally biased region" description="Polar residues" evidence="1">
    <location>
        <begin position="54"/>
        <end position="70"/>
    </location>
</feature>
<dbReference type="AlphaFoldDB" id="A0AAV2QN63"/>
<evidence type="ECO:0000313" key="2">
    <source>
        <dbReference type="EMBL" id="CAL4093301.1"/>
    </source>
</evidence>
<comment type="caution">
    <text evidence="2">The sequence shown here is derived from an EMBL/GenBank/DDBJ whole genome shotgun (WGS) entry which is preliminary data.</text>
</comment>
<dbReference type="InterPro" id="IPR005312">
    <property type="entry name" value="DUF1759"/>
</dbReference>
<dbReference type="EMBL" id="CAXKWB010009040">
    <property type="protein sequence ID" value="CAL4093301.1"/>
    <property type="molecule type" value="Genomic_DNA"/>
</dbReference>
<feature type="region of interest" description="Disordered" evidence="1">
    <location>
        <begin position="52"/>
        <end position="77"/>
    </location>
</feature>
<gene>
    <name evidence="2" type="ORF">MNOR_LOCUS14802</name>
</gene>
<keyword evidence="3" id="KW-1185">Reference proteome</keyword>
<reference evidence="2 3" key="1">
    <citation type="submission" date="2024-05" db="EMBL/GenBank/DDBJ databases">
        <authorList>
            <person name="Wallberg A."/>
        </authorList>
    </citation>
    <scope>NUCLEOTIDE SEQUENCE [LARGE SCALE GENOMIC DNA]</scope>
</reference>
<evidence type="ECO:0000313" key="3">
    <source>
        <dbReference type="Proteomes" id="UP001497623"/>
    </source>
</evidence>
<proteinExistence type="predicted"/>
<protein>
    <submittedName>
        <fullName evidence="2">Uncharacterized protein</fullName>
    </submittedName>
</protein>
<sequence>MSKNKEIGTIINNSYNEEAPVKEFIDDNEISNENLAEFSGLGILEHSYYENQKEATTSTPSVSPNISPKSTPRPGSVKSLHAIFEGGEESLEIASRTIASRTRSKVKERKKKRETKIKMSKLEKHKIVLDQLEPTIEECIQELDVDSEGKNEKARKNIVAGLKADSTMVQKFIDAVRIEEFGKEEQKEAAALEIRGISLVRKIAIAVSNVKESIETKSKVAGKLAKLDLPTFDGDFLLYKYFRTRFITLTEGYNETTKKIYLTNSLTGRARKYVEDLIIHDGEYEEIWKQLNSHFGNPNNIIDATLKAFFELPKPSKDIQEIEEHFIQSKNRCTSVIALDHSPDELLAAVYMLQLPGEVRSELEKNYMRQVIENQKQNTHLMILDL</sequence>
<dbReference type="Pfam" id="PF03564">
    <property type="entry name" value="DUF1759"/>
    <property type="match status" value="1"/>
</dbReference>
<accession>A0AAV2QN63</accession>
<name>A0AAV2QN63_MEGNR</name>
<dbReference type="Proteomes" id="UP001497623">
    <property type="component" value="Unassembled WGS sequence"/>
</dbReference>
<evidence type="ECO:0000256" key="1">
    <source>
        <dbReference type="SAM" id="MobiDB-lite"/>
    </source>
</evidence>